<evidence type="ECO:0000313" key="2">
    <source>
        <dbReference type="EMBL" id="MBC8587159.1"/>
    </source>
</evidence>
<dbReference type="EMBL" id="JACRTG010000008">
    <property type="protein sequence ID" value="MBC8587159.1"/>
    <property type="molecule type" value="Genomic_DNA"/>
</dbReference>
<dbReference type="PANTHER" id="PTHR13887:SF41">
    <property type="entry name" value="THIOREDOXIN SUPERFAMILY PROTEIN"/>
    <property type="match status" value="1"/>
</dbReference>
<name>A0A926IIN7_9FIRM</name>
<dbReference type="InterPro" id="IPR036249">
    <property type="entry name" value="Thioredoxin-like_sf"/>
</dbReference>
<dbReference type="SUPFAM" id="SSF52833">
    <property type="entry name" value="Thioredoxin-like"/>
    <property type="match status" value="1"/>
</dbReference>
<comment type="caution">
    <text evidence="2">The sequence shown here is derived from an EMBL/GenBank/DDBJ whole genome shotgun (WGS) entry which is preliminary data.</text>
</comment>
<reference evidence="2" key="1">
    <citation type="submission" date="2020-08" db="EMBL/GenBank/DDBJ databases">
        <title>Genome public.</title>
        <authorList>
            <person name="Liu C."/>
            <person name="Sun Q."/>
        </authorList>
    </citation>
    <scope>NUCLEOTIDE SEQUENCE</scope>
    <source>
        <strain evidence="2">BX21</strain>
    </source>
</reference>
<evidence type="ECO:0000313" key="3">
    <source>
        <dbReference type="Proteomes" id="UP000601171"/>
    </source>
</evidence>
<accession>A0A926IIN7</accession>
<proteinExistence type="predicted"/>
<dbReference type="InterPro" id="IPR001853">
    <property type="entry name" value="DSBA-like_thioredoxin_dom"/>
</dbReference>
<sequence length="196" mass="22939">MTNIKVFSDFACPFCYIGFSIADRLRKENDDVDIQYFPYELNPDMTIKGGDLTDSIPQEQIDMSFRRIERLGKEYGLVYNNKTKKFNTSRLHKAALYADTMGKFYEFSKEAFRYVFEFGKNVGDPFMINDIGLYVGLDIIEMNEKIDKGEFDSQIEDARKLSVDYNIESVPTFIVDDERYVTVLKDYERFKKDLLG</sequence>
<protein>
    <submittedName>
        <fullName evidence="2">DsbA family protein</fullName>
    </submittedName>
</protein>
<feature type="domain" description="DSBA-like thioredoxin" evidence="1">
    <location>
        <begin position="4"/>
        <end position="192"/>
    </location>
</feature>
<dbReference type="Proteomes" id="UP000601171">
    <property type="component" value="Unassembled WGS sequence"/>
</dbReference>
<gene>
    <name evidence="2" type="ORF">H8707_02730</name>
</gene>
<dbReference type="GO" id="GO:0016491">
    <property type="term" value="F:oxidoreductase activity"/>
    <property type="evidence" value="ECO:0007669"/>
    <property type="project" value="InterPro"/>
</dbReference>
<evidence type="ECO:0000259" key="1">
    <source>
        <dbReference type="Pfam" id="PF01323"/>
    </source>
</evidence>
<dbReference type="Gene3D" id="3.40.30.10">
    <property type="entry name" value="Glutaredoxin"/>
    <property type="match status" value="1"/>
</dbReference>
<dbReference type="PANTHER" id="PTHR13887">
    <property type="entry name" value="GLUTATHIONE S-TRANSFERASE KAPPA"/>
    <property type="match status" value="1"/>
</dbReference>
<organism evidence="2 3">
    <name type="scientific">Paratissierella segnis</name>
    <dbReference type="NCBI Taxonomy" id="2763679"/>
    <lineage>
        <taxon>Bacteria</taxon>
        <taxon>Bacillati</taxon>
        <taxon>Bacillota</taxon>
        <taxon>Tissierellia</taxon>
        <taxon>Tissierellales</taxon>
        <taxon>Tissierellaceae</taxon>
        <taxon>Paratissierella</taxon>
    </lineage>
</organism>
<dbReference type="RefSeq" id="WP_262428631.1">
    <property type="nucleotide sequence ID" value="NZ_JACRTG010000008.1"/>
</dbReference>
<dbReference type="AlphaFoldDB" id="A0A926IIN7"/>
<dbReference type="Pfam" id="PF01323">
    <property type="entry name" value="DSBA"/>
    <property type="match status" value="1"/>
</dbReference>
<keyword evidence="3" id="KW-1185">Reference proteome</keyword>